<protein>
    <submittedName>
        <fullName evidence="2">Uncharacterized protein</fullName>
    </submittedName>
</protein>
<gene>
    <name evidence="2" type="ORF">CDL15_Pgr009816</name>
</gene>
<proteinExistence type="predicted"/>
<dbReference type="AlphaFoldDB" id="A0A218WUY0"/>
<reference evidence="3" key="1">
    <citation type="journal article" date="2017" name="Plant J.">
        <title>The pomegranate (Punica granatum L.) genome and the genomics of punicalagin biosynthesis.</title>
        <authorList>
            <person name="Qin G."/>
            <person name="Xu C."/>
            <person name="Ming R."/>
            <person name="Tang H."/>
            <person name="Guyot R."/>
            <person name="Kramer E.M."/>
            <person name="Hu Y."/>
            <person name="Yi X."/>
            <person name="Qi Y."/>
            <person name="Xu X."/>
            <person name="Gao Z."/>
            <person name="Pan H."/>
            <person name="Jian J."/>
            <person name="Tian Y."/>
            <person name="Yue Z."/>
            <person name="Xu Y."/>
        </authorList>
    </citation>
    <scope>NUCLEOTIDE SEQUENCE [LARGE SCALE GENOMIC DNA]</scope>
    <source>
        <strain evidence="3">cv. Dabenzi</strain>
    </source>
</reference>
<accession>A0A218WUY0</accession>
<comment type="caution">
    <text evidence="2">The sequence shown here is derived from an EMBL/GenBank/DDBJ whole genome shotgun (WGS) entry which is preliminary data.</text>
</comment>
<name>A0A218WUY0_PUNGR</name>
<evidence type="ECO:0000313" key="3">
    <source>
        <dbReference type="Proteomes" id="UP000197138"/>
    </source>
</evidence>
<sequence length="70" mass="7970">MICGRQWAGPRSWKLSGAGPSATCMASESSHTADKRRRHGRFVFVMTRLFTRLPKLAEEEPELKKRAPQQ</sequence>
<organism evidence="2 3">
    <name type="scientific">Punica granatum</name>
    <name type="common">Pomegranate</name>
    <dbReference type="NCBI Taxonomy" id="22663"/>
    <lineage>
        <taxon>Eukaryota</taxon>
        <taxon>Viridiplantae</taxon>
        <taxon>Streptophyta</taxon>
        <taxon>Embryophyta</taxon>
        <taxon>Tracheophyta</taxon>
        <taxon>Spermatophyta</taxon>
        <taxon>Magnoliopsida</taxon>
        <taxon>eudicotyledons</taxon>
        <taxon>Gunneridae</taxon>
        <taxon>Pentapetalae</taxon>
        <taxon>rosids</taxon>
        <taxon>malvids</taxon>
        <taxon>Myrtales</taxon>
        <taxon>Lythraceae</taxon>
        <taxon>Punica</taxon>
    </lineage>
</organism>
<dbReference type="EMBL" id="MTKT01003224">
    <property type="protein sequence ID" value="OWM76170.1"/>
    <property type="molecule type" value="Genomic_DNA"/>
</dbReference>
<evidence type="ECO:0000256" key="1">
    <source>
        <dbReference type="SAM" id="MobiDB-lite"/>
    </source>
</evidence>
<evidence type="ECO:0000313" key="2">
    <source>
        <dbReference type="EMBL" id="OWM76170.1"/>
    </source>
</evidence>
<feature type="region of interest" description="Disordered" evidence="1">
    <location>
        <begin position="1"/>
        <end position="36"/>
    </location>
</feature>
<dbReference type="Proteomes" id="UP000197138">
    <property type="component" value="Unassembled WGS sequence"/>
</dbReference>